<protein>
    <submittedName>
        <fullName evidence="3">Thioesterase</fullName>
    </submittedName>
</protein>
<dbReference type="PANTHER" id="PTHR31793">
    <property type="entry name" value="4-HYDROXYBENZOYL-COA THIOESTERASE FAMILY MEMBER"/>
    <property type="match status" value="1"/>
</dbReference>
<dbReference type="GO" id="GO:0047617">
    <property type="term" value="F:fatty acyl-CoA hydrolase activity"/>
    <property type="evidence" value="ECO:0007669"/>
    <property type="project" value="TreeGrafter"/>
</dbReference>
<organism evidence="3 4">
    <name type="scientific">Chitinophaga parva</name>
    <dbReference type="NCBI Taxonomy" id="2169414"/>
    <lineage>
        <taxon>Bacteria</taxon>
        <taxon>Pseudomonadati</taxon>
        <taxon>Bacteroidota</taxon>
        <taxon>Chitinophagia</taxon>
        <taxon>Chitinophagales</taxon>
        <taxon>Chitinophagaceae</taxon>
        <taxon>Chitinophaga</taxon>
    </lineage>
</organism>
<sequence length="143" mass="15791">MARIKLTFPEKVLFHTSIPVRITDVNYGGHVGNDAILSMLHEVRVQFLQHLGCKGELDVFGTGIIMADVAIMYQAEGFHGDVFTVEVGAADVTAMSFDIVYRLSTTRNGKTFIIATAKTGILCFDYSTRKVVRIPEALLEKLP</sequence>
<comment type="similarity">
    <text evidence="1">Belongs to the 4-hydroxybenzoyl-CoA thioesterase family.</text>
</comment>
<evidence type="ECO:0000313" key="3">
    <source>
        <dbReference type="EMBL" id="PUZ24826.1"/>
    </source>
</evidence>
<dbReference type="AlphaFoldDB" id="A0A2T7BEW0"/>
<gene>
    <name evidence="3" type="ORF">DCC81_10880</name>
</gene>
<dbReference type="CDD" id="cd00586">
    <property type="entry name" value="4HBT"/>
    <property type="match status" value="1"/>
</dbReference>
<evidence type="ECO:0000256" key="2">
    <source>
        <dbReference type="ARBA" id="ARBA00022801"/>
    </source>
</evidence>
<dbReference type="EMBL" id="QCYK01000002">
    <property type="protein sequence ID" value="PUZ24826.1"/>
    <property type="molecule type" value="Genomic_DNA"/>
</dbReference>
<reference evidence="3 4" key="1">
    <citation type="submission" date="2018-04" db="EMBL/GenBank/DDBJ databases">
        <title>Chitinophaga fuyangensis sp. nov., isolated from soil in a chemical factory.</title>
        <authorList>
            <person name="Chen K."/>
        </authorList>
    </citation>
    <scope>NUCLEOTIDE SEQUENCE [LARGE SCALE GENOMIC DNA]</scope>
    <source>
        <strain evidence="3 4">LY-1</strain>
    </source>
</reference>
<proteinExistence type="inferred from homology"/>
<comment type="caution">
    <text evidence="3">The sequence shown here is derived from an EMBL/GenBank/DDBJ whole genome shotgun (WGS) entry which is preliminary data.</text>
</comment>
<dbReference type="PANTHER" id="PTHR31793:SF27">
    <property type="entry name" value="NOVEL THIOESTERASE SUPERFAMILY DOMAIN AND SAPOSIN A-TYPE DOMAIN CONTAINING PROTEIN (0610012H03RIK)"/>
    <property type="match status" value="1"/>
</dbReference>
<dbReference type="SUPFAM" id="SSF54637">
    <property type="entry name" value="Thioesterase/thiol ester dehydrase-isomerase"/>
    <property type="match status" value="1"/>
</dbReference>
<dbReference type="Pfam" id="PF13279">
    <property type="entry name" value="4HBT_2"/>
    <property type="match status" value="1"/>
</dbReference>
<keyword evidence="4" id="KW-1185">Reference proteome</keyword>
<dbReference type="RefSeq" id="WP_108686667.1">
    <property type="nucleotide sequence ID" value="NZ_QCYK01000002.1"/>
</dbReference>
<keyword evidence="2" id="KW-0378">Hydrolase</keyword>
<dbReference type="InterPro" id="IPR029069">
    <property type="entry name" value="HotDog_dom_sf"/>
</dbReference>
<evidence type="ECO:0000256" key="1">
    <source>
        <dbReference type="ARBA" id="ARBA00005953"/>
    </source>
</evidence>
<dbReference type="Gene3D" id="3.10.129.10">
    <property type="entry name" value="Hotdog Thioesterase"/>
    <property type="match status" value="1"/>
</dbReference>
<dbReference type="Proteomes" id="UP000244450">
    <property type="component" value="Unassembled WGS sequence"/>
</dbReference>
<name>A0A2T7BEW0_9BACT</name>
<dbReference type="InterPro" id="IPR050563">
    <property type="entry name" value="4-hydroxybenzoyl-CoA_TE"/>
</dbReference>
<accession>A0A2T7BEW0</accession>
<evidence type="ECO:0000313" key="4">
    <source>
        <dbReference type="Proteomes" id="UP000244450"/>
    </source>
</evidence>
<dbReference type="OrthoDB" id="333038at2"/>